<accession>A0A1V3WPL6</accession>
<organism evidence="2 5">
    <name type="scientific">Mycobacterium kansasii</name>
    <dbReference type="NCBI Taxonomy" id="1768"/>
    <lineage>
        <taxon>Bacteria</taxon>
        <taxon>Bacillati</taxon>
        <taxon>Actinomycetota</taxon>
        <taxon>Actinomycetes</taxon>
        <taxon>Mycobacteriales</taxon>
        <taxon>Mycobacteriaceae</taxon>
        <taxon>Mycobacterium</taxon>
    </lineage>
</organism>
<evidence type="ECO:0000313" key="2">
    <source>
        <dbReference type="EMBL" id="OOK68905.1"/>
    </source>
</evidence>
<evidence type="ECO:0000256" key="1">
    <source>
        <dbReference type="SAM" id="MobiDB-lite"/>
    </source>
</evidence>
<dbReference type="AlphaFoldDB" id="A0A1V3WPL6"/>
<evidence type="ECO:0000313" key="3">
    <source>
        <dbReference type="EMBL" id="OOK69724.1"/>
    </source>
</evidence>
<comment type="caution">
    <text evidence="2">The sequence shown here is derived from an EMBL/GenBank/DDBJ whole genome shotgun (WGS) entry which is preliminary data.</text>
</comment>
<gene>
    <name evidence="3" type="ORF">BZL29_6160</name>
    <name evidence="2" type="ORF">BZL30_7004</name>
</gene>
<evidence type="ECO:0000313" key="4">
    <source>
        <dbReference type="Proteomes" id="UP000188532"/>
    </source>
</evidence>
<feature type="region of interest" description="Disordered" evidence="1">
    <location>
        <begin position="44"/>
        <end position="65"/>
    </location>
</feature>
<dbReference type="EMBL" id="MVBN01000007">
    <property type="protein sequence ID" value="OOK69724.1"/>
    <property type="molecule type" value="Genomic_DNA"/>
</dbReference>
<name>A0A1V3WPL6_MYCKA</name>
<dbReference type="Proteomes" id="UP000188532">
    <property type="component" value="Unassembled WGS sequence"/>
</dbReference>
<dbReference type="EMBL" id="MVBM01000007">
    <property type="protein sequence ID" value="OOK68905.1"/>
    <property type="molecule type" value="Genomic_DNA"/>
</dbReference>
<reference evidence="4 5" key="1">
    <citation type="submission" date="2017-02" db="EMBL/GenBank/DDBJ databases">
        <title>Complete genome sequences of Mycobacterium kansasii strains isolated from rhesus macaques.</title>
        <authorList>
            <person name="Panda A."/>
            <person name="Nagaraj S."/>
            <person name="Zhao X."/>
            <person name="Tettelin H."/>
            <person name="Detolla L.J."/>
        </authorList>
    </citation>
    <scope>NUCLEOTIDE SEQUENCE [LARGE SCALE GENOMIC DNA]</scope>
    <source>
        <strain evidence="3 4">11-3469</strain>
        <strain evidence="2 5">11-3813</strain>
    </source>
</reference>
<dbReference type="Proteomes" id="UP000189229">
    <property type="component" value="Unassembled WGS sequence"/>
</dbReference>
<evidence type="ECO:0000313" key="5">
    <source>
        <dbReference type="Proteomes" id="UP000189229"/>
    </source>
</evidence>
<sequence>MSPGQNSDVVDRLQPAGSARELDSDFHLIDEPRSASSGVFRHAVAGLRAPKTDRTEQRRSADRGMISAPMGMTETWLYDEYCFSRVWWRCW</sequence>
<proteinExistence type="predicted"/>
<protein>
    <submittedName>
        <fullName evidence="2">Uncharacterized protein</fullName>
    </submittedName>
</protein>
<feature type="compositionally biased region" description="Basic and acidic residues" evidence="1">
    <location>
        <begin position="50"/>
        <end position="62"/>
    </location>
</feature>